<comment type="caution">
    <text evidence="1">The sequence shown here is derived from an EMBL/GenBank/DDBJ whole genome shotgun (WGS) entry which is preliminary data.</text>
</comment>
<sequence>MAEYAKIHDENFSLIKEIQASTDAAIKNQGASIKELDIQIEPMSKVLQERGYGSLPSLTETNPRDHVKSITTTEEVETLKEDNKMHNDVCLGRGDFSLRKFKGFEEEIKATMKVHCSAILKDALPPKEKDLGSFTYLAVLIICVLIKP</sequence>
<evidence type="ECO:0000313" key="1">
    <source>
        <dbReference type="EMBL" id="GJT20067.1"/>
    </source>
</evidence>
<dbReference type="Proteomes" id="UP001151760">
    <property type="component" value="Unassembled WGS sequence"/>
</dbReference>
<gene>
    <name evidence="1" type="ORF">Tco_0878773</name>
</gene>
<evidence type="ECO:0000313" key="2">
    <source>
        <dbReference type="Proteomes" id="UP001151760"/>
    </source>
</evidence>
<dbReference type="EMBL" id="BQNB010013770">
    <property type="protein sequence ID" value="GJT20067.1"/>
    <property type="molecule type" value="Genomic_DNA"/>
</dbReference>
<proteinExistence type="predicted"/>
<accession>A0ABQ5C230</accession>
<reference evidence="1" key="1">
    <citation type="journal article" date="2022" name="Int. J. Mol. Sci.">
        <title>Draft Genome of Tanacetum Coccineum: Genomic Comparison of Closely Related Tanacetum-Family Plants.</title>
        <authorList>
            <person name="Yamashiro T."/>
            <person name="Shiraishi A."/>
            <person name="Nakayama K."/>
            <person name="Satake H."/>
        </authorList>
    </citation>
    <scope>NUCLEOTIDE SEQUENCE</scope>
</reference>
<name>A0ABQ5C230_9ASTR</name>
<organism evidence="1 2">
    <name type="scientific">Tanacetum coccineum</name>
    <dbReference type="NCBI Taxonomy" id="301880"/>
    <lineage>
        <taxon>Eukaryota</taxon>
        <taxon>Viridiplantae</taxon>
        <taxon>Streptophyta</taxon>
        <taxon>Embryophyta</taxon>
        <taxon>Tracheophyta</taxon>
        <taxon>Spermatophyta</taxon>
        <taxon>Magnoliopsida</taxon>
        <taxon>eudicotyledons</taxon>
        <taxon>Gunneridae</taxon>
        <taxon>Pentapetalae</taxon>
        <taxon>asterids</taxon>
        <taxon>campanulids</taxon>
        <taxon>Asterales</taxon>
        <taxon>Asteraceae</taxon>
        <taxon>Asteroideae</taxon>
        <taxon>Anthemideae</taxon>
        <taxon>Anthemidinae</taxon>
        <taxon>Tanacetum</taxon>
    </lineage>
</organism>
<reference evidence="1" key="2">
    <citation type="submission" date="2022-01" db="EMBL/GenBank/DDBJ databases">
        <authorList>
            <person name="Yamashiro T."/>
            <person name="Shiraishi A."/>
            <person name="Satake H."/>
            <person name="Nakayama K."/>
        </authorList>
    </citation>
    <scope>NUCLEOTIDE SEQUENCE</scope>
</reference>
<protein>
    <submittedName>
        <fullName evidence="1">Uncharacterized protein</fullName>
    </submittedName>
</protein>
<keyword evidence="2" id="KW-1185">Reference proteome</keyword>